<feature type="domain" description="SGNH" evidence="4">
    <location>
        <begin position="487"/>
        <end position="713"/>
    </location>
</feature>
<feature type="region of interest" description="Disordered" evidence="1">
    <location>
        <begin position="430"/>
        <end position="456"/>
    </location>
</feature>
<proteinExistence type="predicted"/>
<sequence>MDAAQGRTPAIVRYQPQEGGETMSDPRRYRPGTETPAPSKPHYRPEVQGLRAFAVLMVVTYHVWLGRVSGGVDVFLLISAFLLTSSFAYKVSAGKPIGLLRYWLHRFKSLLPAAVVVLLAVLLATAALLPRTRWGEVFEQTWSTLFYTQNWTLARESVDYYAENHGAASPLQHFWSLSIQGQVFILWPLIIGAAALVWKLLRKARPQLGFGSVLAVAFGLVFIGSLTYSIHITSTSQSWAYFDTGARLWEFALGSLLAVLLPHIGQLPMAVRVALGWAGLLAMLSCGILLQVQQQFPGYIALWPTLSAAAIITAGRTGHPFGVDRLLAARPLTRLGDLSYALYLWHWPILVIYLSVNRLNEPDFLGGLGVIGLSLGLAWATTKGVETPFHGWRWPTLRRRRLGLIVGLLVGMVAMPLSGWQARVAADETAAQSQPKLDNPGAASLTPGYEPTGDPEAMVRPLATQLSGEWANYGGECGQGYELTDPVMEFCQMGGDPQTADQTIIVLGDSHAQHWTSALDQAAQKNNWAWVLINRNACRFGAEDPSRDAECNEFNEVATDYVLNHEADAVLTLGTLTQAYGSTDERTPADEETVVPGYEEGIRPFLEQGKQVIAMRDTPRFGLGVPECVDLNGPDSEQCQVPRDELIAADSPLDDLHAEAMRGELPGDLGFLDMTSELCPDGICRPVIGNVLVYLDKSHLTKTYARSTSEVFERRLKSALDW</sequence>
<feature type="transmembrane region" description="Helical" evidence="2">
    <location>
        <begin position="296"/>
        <end position="317"/>
    </location>
</feature>
<evidence type="ECO:0000259" key="3">
    <source>
        <dbReference type="Pfam" id="PF01757"/>
    </source>
</evidence>
<dbReference type="InterPro" id="IPR043968">
    <property type="entry name" value="SGNH"/>
</dbReference>
<dbReference type="InterPro" id="IPR002656">
    <property type="entry name" value="Acyl_transf_3_dom"/>
</dbReference>
<name>A0A1R4GTF6_9MICC</name>
<dbReference type="GO" id="GO:0016020">
    <property type="term" value="C:membrane"/>
    <property type="evidence" value="ECO:0007669"/>
    <property type="project" value="TreeGrafter"/>
</dbReference>
<dbReference type="GO" id="GO:0016747">
    <property type="term" value="F:acyltransferase activity, transferring groups other than amino-acyl groups"/>
    <property type="evidence" value="ECO:0007669"/>
    <property type="project" value="InterPro"/>
</dbReference>
<feature type="transmembrane region" description="Helical" evidence="2">
    <location>
        <begin position="248"/>
        <end position="264"/>
    </location>
</feature>
<feature type="transmembrane region" description="Helical" evidence="2">
    <location>
        <begin position="71"/>
        <end position="89"/>
    </location>
</feature>
<feature type="transmembrane region" description="Helical" evidence="2">
    <location>
        <begin position="179"/>
        <end position="201"/>
    </location>
</feature>
<evidence type="ECO:0008006" key="7">
    <source>
        <dbReference type="Google" id="ProtNLM"/>
    </source>
</evidence>
<feature type="transmembrane region" description="Helical" evidence="2">
    <location>
        <begin position="271"/>
        <end position="290"/>
    </location>
</feature>
<gene>
    <name evidence="5" type="ORF">FM101_13325</name>
</gene>
<feature type="transmembrane region" description="Helical" evidence="2">
    <location>
        <begin position="402"/>
        <end position="420"/>
    </location>
</feature>
<keyword evidence="2" id="KW-0812">Transmembrane</keyword>
<dbReference type="Proteomes" id="UP000195913">
    <property type="component" value="Unassembled WGS sequence"/>
</dbReference>
<dbReference type="AlphaFoldDB" id="A0A1R4GTF6"/>
<feature type="region of interest" description="Disordered" evidence="1">
    <location>
        <begin position="1"/>
        <end position="43"/>
    </location>
</feature>
<dbReference type="EMBL" id="FUHW01000044">
    <property type="protein sequence ID" value="SJM71414.1"/>
    <property type="molecule type" value="Genomic_DNA"/>
</dbReference>
<feature type="domain" description="Acyltransferase 3" evidence="3">
    <location>
        <begin position="46"/>
        <end position="382"/>
    </location>
</feature>
<organism evidence="5 6">
    <name type="scientific">Arthrobacter rhombi</name>
    <dbReference type="NCBI Taxonomy" id="71253"/>
    <lineage>
        <taxon>Bacteria</taxon>
        <taxon>Bacillati</taxon>
        <taxon>Actinomycetota</taxon>
        <taxon>Actinomycetes</taxon>
        <taxon>Micrococcales</taxon>
        <taxon>Micrococcaceae</taxon>
        <taxon>Arthrobacter</taxon>
    </lineage>
</organism>
<dbReference type="Pfam" id="PF01757">
    <property type="entry name" value="Acyl_transf_3"/>
    <property type="match status" value="1"/>
</dbReference>
<evidence type="ECO:0000259" key="4">
    <source>
        <dbReference type="Pfam" id="PF19040"/>
    </source>
</evidence>
<dbReference type="Pfam" id="PF19040">
    <property type="entry name" value="SGNH"/>
    <property type="match status" value="1"/>
</dbReference>
<accession>A0A1R4GTF6</accession>
<evidence type="ECO:0000313" key="6">
    <source>
        <dbReference type="Proteomes" id="UP000195913"/>
    </source>
</evidence>
<feature type="transmembrane region" description="Helical" evidence="2">
    <location>
        <begin position="208"/>
        <end position="228"/>
    </location>
</feature>
<dbReference type="GO" id="GO:0009103">
    <property type="term" value="P:lipopolysaccharide biosynthetic process"/>
    <property type="evidence" value="ECO:0007669"/>
    <property type="project" value="TreeGrafter"/>
</dbReference>
<feature type="transmembrane region" description="Helical" evidence="2">
    <location>
        <begin position="338"/>
        <end position="356"/>
    </location>
</feature>
<protein>
    <recommendedName>
        <fullName evidence="7">Acyltransferase</fullName>
    </recommendedName>
</protein>
<keyword evidence="2" id="KW-0472">Membrane</keyword>
<feature type="transmembrane region" description="Helical" evidence="2">
    <location>
        <begin position="110"/>
        <end position="129"/>
    </location>
</feature>
<reference evidence="5 6" key="1">
    <citation type="submission" date="2017-02" db="EMBL/GenBank/DDBJ databases">
        <authorList>
            <person name="Peterson S.W."/>
        </authorList>
    </citation>
    <scope>NUCLEOTIDE SEQUENCE [LARGE SCALE GENOMIC DNA]</scope>
    <source>
        <strain evidence="5 6">B Ar 00.02</strain>
    </source>
</reference>
<keyword evidence="2" id="KW-1133">Transmembrane helix</keyword>
<evidence type="ECO:0000313" key="5">
    <source>
        <dbReference type="EMBL" id="SJM71414.1"/>
    </source>
</evidence>
<feature type="transmembrane region" description="Helical" evidence="2">
    <location>
        <begin position="49"/>
        <end position="65"/>
    </location>
</feature>
<keyword evidence="6" id="KW-1185">Reference proteome</keyword>
<evidence type="ECO:0000256" key="2">
    <source>
        <dbReference type="SAM" id="Phobius"/>
    </source>
</evidence>
<dbReference type="InterPro" id="IPR050879">
    <property type="entry name" value="Acyltransferase_3"/>
</dbReference>
<dbReference type="PANTHER" id="PTHR23028:SF53">
    <property type="entry name" value="ACYL_TRANSF_3 DOMAIN-CONTAINING PROTEIN"/>
    <property type="match status" value="1"/>
</dbReference>
<evidence type="ECO:0000256" key="1">
    <source>
        <dbReference type="SAM" id="MobiDB-lite"/>
    </source>
</evidence>
<dbReference type="PANTHER" id="PTHR23028">
    <property type="entry name" value="ACETYLTRANSFERASE"/>
    <property type="match status" value="1"/>
</dbReference>
<feature type="transmembrane region" description="Helical" evidence="2">
    <location>
        <begin position="362"/>
        <end position="381"/>
    </location>
</feature>